<dbReference type="EMBL" id="CP000319">
    <property type="protein sequence ID" value="ABE63307.1"/>
    <property type="molecule type" value="Genomic_DNA"/>
</dbReference>
<evidence type="ECO:0000313" key="1">
    <source>
        <dbReference type="EMBL" id="ABE63307.1"/>
    </source>
</evidence>
<evidence type="ECO:0000313" key="2">
    <source>
        <dbReference type="Proteomes" id="UP000001953"/>
    </source>
</evidence>
<dbReference type="Proteomes" id="UP000001953">
    <property type="component" value="Chromosome"/>
</dbReference>
<dbReference type="KEGG" id="nha:Nham_2525"/>
<reference evidence="1 2" key="1">
    <citation type="submission" date="2006-03" db="EMBL/GenBank/DDBJ databases">
        <title>Complete sequence of chromosome of Nitrobacter hamburgensis X14.</title>
        <authorList>
            <consortium name="US DOE Joint Genome Institute"/>
            <person name="Copeland A."/>
            <person name="Lucas S."/>
            <person name="Lapidus A."/>
            <person name="Barry K."/>
            <person name="Detter J.C."/>
            <person name="Glavina del Rio T."/>
            <person name="Hammon N."/>
            <person name="Israni S."/>
            <person name="Dalin E."/>
            <person name="Tice H."/>
            <person name="Pitluck S."/>
            <person name="Chain P."/>
            <person name="Malfatti S."/>
            <person name="Shin M."/>
            <person name="Vergez L."/>
            <person name="Schmutz J."/>
            <person name="Larimer F."/>
            <person name="Land M."/>
            <person name="Hauser L."/>
            <person name="Kyrpides N."/>
            <person name="Ivanova N."/>
            <person name="Ward B."/>
            <person name="Arp D."/>
            <person name="Klotz M."/>
            <person name="Stein L."/>
            <person name="O'Mullan G."/>
            <person name="Starkenburg S."/>
            <person name="Sayavedra L."/>
            <person name="Poret-Peterson A.T."/>
            <person name="Gentry M.E."/>
            <person name="Bruce D."/>
            <person name="Richardson P."/>
        </authorList>
    </citation>
    <scope>NUCLEOTIDE SEQUENCE [LARGE SCALE GENOMIC DNA]</scope>
    <source>
        <strain evidence="2">DSM 10229 / NCIMB 13809 / X14</strain>
    </source>
</reference>
<accession>Q1QKE0</accession>
<protein>
    <submittedName>
        <fullName evidence="1">Uncharacterized protein</fullName>
    </submittedName>
</protein>
<dbReference type="HOGENOM" id="CLU_1376892_0_0_5"/>
<name>Q1QKE0_NITHX</name>
<dbReference type="eggNOG" id="ENOG50331XS">
    <property type="taxonomic scope" value="Bacteria"/>
</dbReference>
<dbReference type="STRING" id="323097.Nham_2525"/>
<organism evidence="1 2">
    <name type="scientific">Nitrobacter hamburgensis (strain DSM 10229 / NCIMB 13809 / X14)</name>
    <dbReference type="NCBI Taxonomy" id="323097"/>
    <lineage>
        <taxon>Bacteria</taxon>
        <taxon>Pseudomonadati</taxon>
        <taxon>Pseudomonadota</taxon>
        <taxon>Alphaproteobacteria</taxon>
        <taxon>Hyphomicrobiales</taxon>
        <taxon>Nitrobacteraceae</taxon>
        <taxon>Nitrobacter</taxon>
    </lineage>
</organism>
<dbReference type="AlphaFoldDB" id="Q1QKE0"/>
<keyword evidence="2" id="KW-1185">Reference proteome</keyword>
<proteinExistence type="predicted"/>
<sequence>MIRDRCIVPPQLDNGEQGMGEGKRKLEAMRKAFLADLEEWSFEPTDWEARTVSEIQALPIITVRRGPDDQLAYMRMVARQCHQNAAFMEKNDPEGLTKQVTGWWIQQDNYVLHSIIRQDGQYICVTPAPFESADSFDFVPDPKIEWREEGAHRVAYRDGFEIGKGVRRNPAKAIAEIDEIKKRLLSGMNPYKVVQVDK</sequence>
<gene>
    <name evidence="1" type="ordered locus">Nham_2525</name>
</gene>